<dbReference type="Proteomes" id="UP000704738">
    <property type="component" value="Unassembled WGS sequence"/>
</dbReference>
<proteinExistence type="predicted"/>
<dbReference type="Gene3D" id="3.30.70.100">
    <property type="match status" value="1"/>
</dbReference>
<organism evidence="2 3">
    <name type="scientific">Pseudomonas hunanensis</name>
    <dbReference type="NCBI Taxonomy" id="1247546"/>
    <lineage>
        <taxon>Bacteria</taxon>
        <taxon>Pseudomonadati</taxon>
        <taxon>Pseudomonadota</taxon>
        <taxon>Gammaproteobacteria</taxon>
        <taxon>Pseudomonadales</taxon>
        <taxon>Pseudomonadaceae</taxon>
        <taxon>Pseudomonas</taxon>
    </lineage>
</organism>
<evidence type="ECO:0000313" key="3">
    <source>
        <dbReference type="Proteomes" id="UP000704738"/>
    </source>
</evidence>
<dbReference type="InterPro" id="IPR011008">
    <property type="entry name" value="Dimeric_a/b-barrel"/>
</dbReference>
<dbReference type="InterPro" id="IPR010753">
    <property type="entry name" value="DUF1330"/>
</dbReference>
<comment type="caution">
    <text evidence="2">The sequence shown here is derived from an EMBL/GenBank/DDBJ whole genome shotgun (WGS) entry which is preliminary data.</text>
</comment>
<sequence length="104" mass="11563">MSAYVVMIRESVTDQAEMDTYARLALLAREGHDIERLAAYGEMECLEGTEADGVLINRFPSMADARCWYDSSPYATARAHRLRGAAYRVFIVEGVDEQPAVSPS</sequence>
<evidence type="ECO:0000313" key="2">
    <source>
        <dbReference type="EMBL" id="NWL45568.1"/>
    </source>
</evidence>
<dbReference type="SUPFAM" id="SSF54909">
    <property type="entry name" value="Dimeric alpha+beta barrel"/>
    <property type="match status" value="1"/>
</dbReference>
<gene>
    <name evidence="2" type="ORF">DM819_06725</name>
</gene>
<name>A0ABD6MYD6_9PSED</name>
<evidence type="ECO:0000259" key="1">
    <source>
        <dbReference type="Pfam" id="PF07045"/>
    </source>
</evidence>
<dbReference type="AlphaFoldDB" id="A0ABD6MYD6"/>
<reference evidence="2 3" key="1">
    <citation type="submission" date="2018-06" db="EMBL/GenBank/DDBJ databases">
        <title>Bacteria isolated from soil of Wuhan.</title>
        <authorList>
            <person name="Xiang W."/>
            <person name="Huang C."/>
        </authorList>
    </citation>
    <scope>NUCLEOTIDE SEQUENCE [LARGE SCALE GENOMIC DNA]</scope>
    <source>
        <strain evidence="3">xwS4</strain>
    </source>
</reference>
<dbReference type="RefSeq" id="WP_179052605.1">
    <property type="nucleotide sequence ID" value="NZ_QJRE01000096.1"/>
</dbReference>
<accession>A0ABD6MYD6</accession>
<dbReference type="Pfam" id="PF07045">
    <property type="entry name" value="DUF1330"/>
    <property type="match status" value="1"/>
</dbReference>
<dbReference type="EMBL" id="QJRE01000096">
    <property type="protein sequence ID" value="NWL45568.1"/>
    <property type="molecule type" value="Genomic_DNA"/>
</dbReference>
<feature type="domain" description="DUF1330" evidence="1">
    <location>
        <begin position="2"/>
        <end position="95"/>
    </location>
</feature>
<protein>
    <submittedName>
        <fullName evidence="2">DUF1330 domain-containing protein</fullName>
    </submittedName>
</protein>